<dbReference type="AlphaFoldDB" id="A0AAN0K0V9"/>
<name>A0AAN0K0V9_AMPQE</name>
<dbReference type="KEGG" id="aqu:109591515"/>
<reference evidence="2" key="2">
    <citation type="submission" date="2024-06" db="UniProtKB">
        <authorList>
            <consortium name="EnsemblMetazoa"/>
        </authorList>
    </citation>
    <scope>IDENTIFICATION</scope>
</reference>
<feature type="compositionally biased region" description="Low complexity" evidence="1">
    <location>
        <begin position="200"/>
        <end position="209"/>
    </location>
</feature>
<evidence type="ECO:0000256" key="1">
    <source>
        <dbReference type="SAM" id="MobiDB-lite"/>
    </source>
</evidence>
<sequence length="328" mass="37680">MYSARRRNQEPSTSARKIMNMKRAQSWKTQQVSKKLKFSEFKNLAAHEMRRFDTFQQWLQDSTFYFHNIAITGEISIVDDIVKCRPLNYPSKCHRCQMMKQRNDLLGDIGKIRWKELKYSDMPDDVPLGVRTLVISFKSMLTHNSDDVSSKAFTRHLLETVKTYWMCQAHATNCDIIIPKKVEDIGAFEFDVEVEQILMPPTSDTSSSSDRSRSPTCRKSPRILSPVIYSEAEISSNENEVEASESGLEEREIVDVSLKADRPSIIDSVRLSGIPDVVMMNVRKLTIVVAEDKFMKDIPSVYVHQSDVGQLLFYMFSIAIKGVTFCTY</sequence>
<dbReference type="EnsemblMetazoa" id="XM_020007243.1">
    <property type="protein sequence ID" value="XP_019862802.1"/>
    <property type="gene ID" value="LOC109591515"/>
</dbReference>
<accession>A0AAN0K0V9</accession>
<keyword evidence="3" id="KW-1185">Reference proteome</keyword>
<protein>
    <submittedName>
        <fullName evidence="2">Uncharacterized protein</fullName>
    </submittedName>
</protein>
<dbReference type="GeneID" id="109591515"/>
<organism evidence="2 3">
    <name type="scientific">Amphimedon queenslandica</name>
    <name type="common">Sponge</name>
    <dbReference type="NCBI Taxonomy" id="400682"/>
    <lineage>
        <taxon>Eukaryota</taxon>
        <taxon>Metazoa</taxon>
        <taxon>Porifera</taxon>
        <taxon>Demospongiae</taxon>
        <taxon>Heteroscleromorpha</taxon>
        <taxon>Haplosclerida</taxon>
        <taxon>Niphatidae</taxon>
        <taxon>Amphimedon</taxon>
    </lineage>
</organism>
<evidence type="ECO:0000313" key="3">
    <source>
        <dbReference type="Proteomes" id="UP000007879"/>
    </source>
</evidence>
<dbReference type="Proteomes" id="UP000007879">
    <property type="component" value="Unassembled WGS sequence"/>
</dbReference>
<reference evidence="3" key="1">
    <citation type="journal article" date="2010" name="Nature">
        <title>The Amphimedon queenslandica genome and the evolution of animal complexity.</title>
        <authorList>
            <person name="Srivastava M."/>
            <person name="Simakov O."/>
            <person name="Chapman J."/>
            <person name="Fahey B."/>
            <person name="Gauthier M.E."/>
            <person name="Mitros T."/>
            <person name="Richards G.S."/>
            <person name="Conaco C."/>
            <person name="Dacre M."/>
            <person name="Hellsten U."/>
            <person name="Larroux C."/>
            <person name="Putnam N.H."/>
            <person name="Stanke M."/>
            <person name="Adamska M."/>
            <person name="Darling A."/>
            <person name="Degnan S.M."/>
            <person name="Oakley T.H."/>
            <person name="Plachetzki D.C."/>
            <person name="Zhai Y."/>
            <person name="Adamski M."/>
            <person name="Calcino A."/>
            <person name="Cummins S.F."/>
            <person name="Goodstein D.M."/>
            <person name="Harris C."/>
            <person name="Jackson D.J."/>
            <person name="Leys S.P."/>
            <person name="Shu S."/>
            <person name="Woodcroft B.J."/>
            <person name="Vervoort M."/>
            <person name="Kosik K.S."/>
            <person name="Manning G."/>
            <person name="Degnan B.M."/>
            <person name="Rokhsar D.S."/>
        </authorList>
    </citation>
    <scope>NUCLEOTIDE SEQUENCE [LARGE SCALE GENOMIC DNA]</scope>
</reference>
<feature type="region of interest" description="Disordered" evidence="1">
    <location>
        <begin position="199"/>
        <end position="219"/>
    </location>
</feature>
<evidence type="ECO:0000313" key="2">
    <source>
        <dbReference type="EnsemblMetazoa" id="XP_019862802.1"/>
    </source>
</evidence>
<proteinExistence type="predicted"/>
<dbReference type="RefSeq" id="XP_019862802.1">
    <property type="nucleotide sequence ID" value="XM_020007243.1"/>
</dbReference>